<proteinExistence type="predicted"/>
<dbReference type="PANTHER" id="PTHR45985:SF5">
    <property type="entry name" value="CHITIN AND LDLR BINDING DEACETYLASE 3"/>
    <property type="match status" value="1"/>
</dbReference>
<gene>
    <name evidence="1" type="ORF">J437_LFUL010624</name>
</gene>
<reference evidence="1" key="1">
    <citation type="submission" date="2013-04" db="EMBL/GenBank/DDBJ databases">
        <authorList>
            <person name="Qu J."/>
            <person name="Murali S.C."/>
            <person name="Bandaranaike D."/>
            <person name="Bellair M."/>
            <person name="Blankenburg K."/>
            <person name="Chao H."/>
            <person name="Dinh H."/>
            <person name="Doddapaneni H."/>
            <person name="Downs B."/>
            <person name="Dugan-Rocha S."/>
            <person name="Elkadiri S."/>
            <person name="Gnanaolivu R.D."/>
            <person name="Hernandez B."/>
            <person name="Javaid M."/>
            <person name="Jayaseelan J.C."/>
            <person name="Lee S."/>
            <person name="Li M."/>
            <person name="Ming W."/>
            <person name="Munidasa M."/>
            <person name="Muniz J."/>
            <person name="Nguyen L."/>
            <person name="Ongeri F."/>
            <person name="Osuji N."/>
            <person name="Pu L.-L."/>
            <person name="Puazo M."/>
            <person name="Qu C."/>
            <person name="Quiroz J."/>
            <person name="Raj R."/>
            <person name="Weissenberger G."/>
            <person name="Xin Y."/>
            <person name="Zou X."/>
            <person name="Han Y."/>
            <person name="Richards S."/>
            <person name="Worley K."/>
            <person name="Muzny D."/>
            <person name="Gibbs R."/>
        </authorList>
    </citation>
    <scope>NUCLEOTIDE SEQUENCE</scope>
    <source>
        <strain evidence="1">Sampled in the wild</strain>
    </source>
</reference>
<dbReference type="Proteomes" id="UP000792457">
    <property type="component" value="Unassembled WGS sequence"/>
</dbReference>
<dbReference type="AlphaFoldDB" id="A0A8K0K841"/>
<comment type="caution">
    <text evidence="1">The sequence shown here is derived from an EMBL/GenBank/DDBJ whole genome shotgun (WGS) entry which is preliminary data.</text>
</comment>
<dbReference type="Gene3D" id="3.20.20.370">
    <property type="entry name" value="Glycoside hydrolase/deacetylase"/>
    <property type="match status" value="1"/>
</dbReference>
<dbReference type="PANTHER" id="PTHR45985">
    <property type="match status" value="1"/>
</dbReference>
<dbReference type="OrthoDB" id="504708at2759"/>
<accession>A0A8K0K841</accession>
<protein>
    <submittedName>
        <fullName evidence="1">Uncharacterized protein</fullName>
    </submittedName>
</protein>
<dbReference type="EMBL" id="KZ308467">
    <property type="protein sequence ID" value="KAG8230132.1"/>
    <property type="molecule type" value="Genomic_DNA"/>
</dbReference>
<name>A0A8K0K841_LADFU</name>
<dbReference type="InterPro" id="IPR052740">
    <property type="entry name" value="CE4"/>
</dbReference>
<reference evidence="1" key="2">
    <citation type="submission" date="2017-10" db="EMBL/GenBank/DDBJ databases">
        <title>Ladona fulva Genome sequencing and assembly.</title>
        <authorList>
            <person name="Murali S."/>
            <person name="Richards S."/>
            <person name="Bandaranaike D."/>
            <person name="Bellair M."/>
            <person name="Blankenburg K."/>
            <person name="Chao H."/>
            <person name="Dinh H."/>
            <person name="Doddapaneni H."/>
            <person name="Dugan-Rocha S."/>
            <person name="Elkadiri S."/>
            <person name="Gnanaolivu R."/>
            <person name="Hernandez B."/>
            <person name="Skinner E."/>
            <person name="Javaid M."/>
            <person name="Lee S."/>
            <person name="Li M."/>
            <person name="Ming W."/>
            <person name="Munidasa M."/>
            <person name="Muniz J."/>
            <person name="Nguyen L."/>
            <person name="Hughes D."/>
            <person name="Osuji N."/>
            <person name="Pu L.-L."/>
            <person name="Puazo M."/>
            <person name="Qu C."/>
            <person name="Quiroz J."/>
            <person name="Raj R."/>
            <person name="Weissenberger G."/>
            <person name="Xin Y."/>
            <person name="Zou X."/>
            <person name="Han Y."/>
            <person name="Worley K."/>
            <person name="Muzny D."/>
            <person name="Gibbs R."/>
        </authorList>
    </citation>
    <scope>NUCLEOTIDE SEQUENCE</scope>
    <source>
        <strain evidence="1">Sampled in the wild</strain>
    </source>
</reference>
<evidence type="ECO:0000313" key="2">
    <source>
        <dbReference type="Proteomes" id="UP000792457"/>
    </source>
</evidence>
<sequence length="160" mass="18668">MSYKVRKYKYHLLRAHVVWDLFLKRETQKNLLGLKNVCERLRVPFLRVGWNRQFSMMREFGFVYDASIAAPFSDPPLWPYTLDHRMPHICVGGSGNQRCPTRPQPGIWEMVMNQLEIEPVNLLESPPEIATSNGPHIYIKRDLPHPRRFIRKVSVKAAAG</sequence>
<evidence type="ECO:0000313" key="1">
    <source>
        <dbReference type="EMBL" id="KAG8230132.1"/>
    </source>
</evidence>
<organism evidence="1 2">
    <name type="scientific">Ladona fulva</name>
    <name type="common">Scarce chaser dragonfly</name>
    <name type="synonym">Libellula fulva</name>
    <dbReference type="NCBI Taxonomy" id="123851"/>
    <lineage>
        <taxon>Eukaryota</taxon>
        <taxon>Metazoa</taxon>
        <taxon>Ecdysozoa</taxon>
        <taxon>Arthropoda</taxon>
        <taxon>Hexapoda</taxon>
        <taxon>Insecta</taxon>
        <taxon>Pterygota</taxon>
        <taxon>Palaeoptera</taxon>
        <taxon>Odonata</taxon>
        <taxon>Epiprocta</taxon>
        <taxon>Anisoptera</taxon>
        <taxon>Libelluloidea</taxon>
        <taxon>Libellulidae</taxon>
        <taxon>Ladona</taxon>
    </lineage>
</organism>
<keyword evidence="2" id="KW-1185">Reference proteome</keyword>